<dbReference type="EMBL" id="VRSV01000001">
    <property type="protein sequence ID" value="TXK13353.1"/>
    <property type="molecule type" value="Genomic_DNA"/>
</dbReference>
<protein>
    <recommendedName>
        <fullName evidence="3">SatD family protein</fullName>
    </recommendedName>
</protein>
<evidence type="ECO:0000313" key="2">
    <source>
        <dbReference type="Proteomes" id="UP000321034"/>
    </source>
</evidence>
<dbReference type="Pfam" id="PF16264">
    <property type="entry name" value="SatD"/>
    <property type="match status" value="1"/>
</dbReference>
<dbReference type="Proteomes" id="UP000321034">
    <property type="component" value="Unassembled WGS sequence"/>
</dbReference>
<dbReference type="AlphaFoldDB" id="A0A5C8I631"/>
<keyword evidence="2" id="KW-1185">Reference proteome</keyword>
<dbReference type="InterPro" id="IPR032580">
    <property type="entry name" value="SatD"/>
</dbReference>
<comment type="caution">
    <text evidence="1">The sequence shown here is derived from an EMBL/GenBank/DDBJ whole genome shotgun (WGS) entry which is preliminary data.</text>
</comment>
<dbReference type="OrthoDB" id="4711815at2"/>
<organism evidence="1 2">
    <name type="scientific">Microbacterium hatanonis</name>
    <dbReference type="NCBI Taxonomy" id="404366"/>
    <lineage>
        <taxon>Bacteria</taxon>
        <taxon>Bacillati</taxon>
        <taxon>Actinomycetota</taxon>
        <taxon>Actinomycetes</taxon>
        <taxon>Micrococcales</taxon>
        <taxon>Microbacteriaceae</taxon>
        <taxon>Microbacterium</taxon>
    </lineage>
</organism>
<reference evidence="1 2" key="1">
    <citation type="submission" date="2019-08" db="EMBL/GenBank/DDBJ databases">
        <authorList>
            <person name="Dong K."/>
        </authorList>
    </citation>
    <scope>NUCLEOTIDE SEQUENCE [LARGE SCALE GENOMIC DNA]</scope>
    <source>
        <strain evidence="1 2">JCM14558</strain>
    </source>
</reference>
<gene>
    <name evidence="1" type="ORF">FVP77_08090</name>
</gene>
<dbReference type="RefSeq" id="WP_147894011.1">
    <property type="nucleotide sequence ID" value="NZ_BAAANR010000001.1"/>
</dbReference>
<evidence type="ECO:0008006" key="3">
    <source>
        <dbReference type="Google" id="ProtNLM"/>
    </source>
</evidence>
<sequence>MQFAVIADIVGSRRLADRGRAQLTIEGAVREVEEFAPAVRALVPTVGDEFQGVYADLATALLALTLLQLRLPTDAELRFGIGAGEVRAVTSGADHAIEDGPGWWAARRAIETVHRWEESRVPRARAWISSGDAESAETTAFLSSVNAYLVTKDHIVGGMGERARRLTYGTWLGRSQESLAADEGITQSAVSQALARAGSAALSLGLQELTANLPEALR</sequence>
<evidence type="ECO:0000313" key="1">
    <source>
        <dbReference type="EMBL" id="TXK13353.1"/>
    </source>
</evidence>
<accession>A0A5C8I631</accession>
<proteinExistence type="predicted"/>
<name>A0A5C8I631_9MICO</name>